<protein>
    <submittedName>
        <fullName evidence="1">Calcium-binding protein</fullName>
    </submittedName>
</protein>
<sequence>MTDFLTGDGGANHIQGLAGNDLLAGLGGADVLIGGSGVDTADYSASTGRINVNLSTGAGLGGDAHGDTLSGIENLIGTNVALTDFLTGNAGANRIEGLAGDDEINGKEGADIFVGGGGDDLFIFDTALGAGNIDAILDFVVADDMIRLASSIFTGLSAGGLTAAAFRVGAAAADADDRIIYNAGTGSLFFDVDGNGAQGQVQFASLSTGLALTNDNFLVA</sequence>
<proteinExistence type="predicted"/>
<evidence type="ECO:0000313" key="2">
    <source>
        <dbReference type="Proteomes" id="UP000321389"/>
    </source>
</evidence>
<name>A0A6H0DYR3_9HYPH</name>
<dbReference type="InterPro" id="IPR011049">
    <property type="entry name" value="Serralysin-like_metalloprot_C"/>
</dbReference>
<dbReference type="InterPro" id="IPR018511">
    <property type="entry name" value="Hemolysin-typ_Ca-bd_CS"/>
</dbReference>
<dbReference type="Proteomes" id="UP000321389">
    <property type="component" value="Chromosome"/>
</dbReference>
<dbReference type="AlphaFoldDB" id="A0A6H0DYR3"/>
<dbReference type="Gene3D" id="2.150.10.10">
    <property type="entry name" value="Serralysin-like metalloprotease, C-terminal"/>
    <property type="match status" value="2"/>
</dbReference>
<dbReference type="KEGG" id="niy:FQ775_24105"/>
<dbReference type="Pfam" id="PF00353">
    <property type="entry name" value="HemolysinCabind"/>
    <property type="match status" value="2"/>
</dbReference>
<gene>
    <name evidence="1" type="ORF">FQ775_24105</name>
</gene>
<dbReference type="SUPFAM" id="SSF51120">
    <property type="entry name" value="beta-Roll"/>
    <property type="match status" value="1"/>
</dbReference>
<reference evidence="1" key="1">
    <citation type="submission" date="2020-04" db="EMBL/GenBank/DDBJ databases">
        <title>Nitratireductor sp. nov. isolated from mangrove soil.</title>
        <authorList>
            <person name="Ye Y."/>
        </authorList>
    </citation>
    <scope>NUCLEOTIDE SEQUENCE</scope>
    <source>
        <strain evidence="1">SY7</strain>
    </source>
</reference>
<keyword evidence="2" id="KW-1185">Reference proteome</keyword>
<dbReference type="PRINTS" id="PR00313">
    <property type="entry name" value="CABNDNGRPT"/>
</dbReference>
<dbReference type="InterPro" id="IPR001343">
    <property type="entry name" value="Hemolysn_Ca-bd"/>
</dbReference>
<organism evidence="1 2">
    <name type="scientific">Nitratireductor mangrovi</name>
    <dbReference type="NCBI Taxonomy" id="2599600"/>
    <lineage>
        <taxon>Bacteria</taxon>
        <taxon>Pseudomonadati</taxon>
        <taxon>Pseudomonadota</taxon>
        <taxon>Alphaproteobacteria</taxon>
        <taxon>Hyphomicrobiales</taxon>
        <taxon>Phyllobacteriaceae</taxon>
        <taxon>Nitratireductor</taxon>
    </lineage>
</organism>
<evidence type="ECO:0000313" key="1">
    <source>
        <dbReference type="EMBL" id="QIS94702.1"/>
    </source>
</evidence>
<dbReference type="GO" id="GO:0005509">
    <property type="term" value="F:calcium ion binding"/>
    <property type="evidence" value="ECO:0007669"/>
    <property type="project" value="InterPro"/>
</dbReference>
<dbReference type="EMBL" id="CP042301">
    <property type="protein sequence ID" value="QIS94702.1"/>
    <property type="molecule type" value="Genomic_DNA"/>
</dbReference>
<dbReference type="PROSITE" id="PS00330">
    <property type="entry name" value="HEMOLYSIN_CALCIUM"/>
    <property type="match status" value="1"/>
</dbReference>
<accession>A0A6H0DYR3</accession>